<keyword evidence="2" id="KW-1185">Reference proteome</keyword>
<dbReference type="EMBL" id="VHIV01000008">
    <property type="protein sequence ID" value="TPV39546.1"/>
    <property type="molecule type" value="Genomic_DNA"/>
</dbReference>
<reference evidence="1" key="1">
    <citation type="submission" date="2019-06" db="EMBL/GenBank/DDBJ databases">
        <title>Draft genome sequence of Bacillus sp. strain MHSD28.</title>
        <authorList>
            <person name="Makuwa S.C."/>
            <person name="Serepa-Dlamini M.H."/>
        </authorList>
    </citation>
    <scope>NUCLEOTIDE SEQUENCE</scope>
    <source>
        <strain evidence="1">MHSD28</strain>
    </source>
</reference>
<gene>
    <name evidence="1" type="ORF">FJ659_24515</name>
</gene>
<organism evidence="1 2">
    <name type="scientific">Bacillus dicomae</name>
    <dbReference type="NCBI Taxonomy" id="3088378"/>
    <lineage>
        <taxon>Bacteria</taxon>
        <taxon>Bacillati</taxon>
        <taxon>Bacillota</taxon>
        <taxon>Bacilli</taxon>
        <taxon>Bacillales</taxon>
        <taxon>Bacillaceae</taxon>
        <taxon>Bacillus</taxon>
        <taxon>Bacillus cereus group</taxon>
    </lineage>
</organism>
<evidence type="ECO:0000313" key="2">
    <source>
        <dbReference type="Proteomes" id="UP000317636"/>
    </source>
</evidence>
<protein>
    <submittedName>
        <fullName evidence="1">Uncharacterized protein</fullName>
    </submittedName>
</protein>
<dbReference type="Proteomes" id="UP000317636">
    <property type="component" value="Unassembled WGS sequence"/>
</dbReference>
<evidence type="ECO:0000313" key="1">
    <source>
        <dbReference type="EMBL" id="TPV39546.1"/>
    </source>
</evidence>
<accession>A0AC61SZL7</accession>
<sequence>MFEGKKKQIINAKLKDSIKKIIEGESICYHKLNDNHNERAIKSHSIWNFGILKLLAEDNKIFWLDPKKRYKVFDEDENLFHEVLTEKATIFRGFCSDHDDKIFEPIEKNNAYKESEIQKFLYSYRAFSFQHVQSKLSKIAYEKFYREILGLYENKIFRKNEVGYIHNILIMHRIRDKRGDKIFEETKKKFHSTFALQGLDNKGFEESINENFIMRSYRLNGKIEFACSGIGDPLINTKGVRIMTKDSGFIFLNIFPQNEKESYFILGLLKKDLKVYSDIIEFFDEEYKNYLRDEKDLFLLAIQNLMINSSENIVLSKKLYSSLDSSGELEHVVNQFNGSISSNVEEQKYYQNLKQDHGFTLFI</sequence>
<name>A0AC61SZL7_9BACI</name>
<proteinExistence type="predicted"/>
<comment type="caution">
    <text evidence="1">The sequence shown here is derived from an EMBL/GenBank/DDBJ whole genome shotgun (WGS) entry which is preliminary data.</text>
</comment>